<evidence type="ECO:0000313" key="3">
    <source>
        <dbReference type="Proteomes" id="UP001206821"/>
    </source>
</evidence>
<name>A0ABT2L0S2_9BACL</name>
<dbReference type="RefSeq" id="WP_034816912.1">
    <property type="nucleotide sequence ID" value="NZ_JANIEK010000027.1"/>
</dbReference>
<accession>A0ABT2L0S2</accession>
<organism evidence="2 3">
    <name type="scientific">Exiguobacterium alkaliphilum</name>
    <dbReference type="NCBI Taxonomy" id="1428684"/>
    <lineage>
        <taxon>Bacteria</taxon>
        <taxon>Bacillati</taxon>
        <taxon>Bacillota</taxon>
        <taxon>Bacilli</taxon>
        <taxon>Bacillales</taxon>
        <taxon>Bacillales Family XII. Incertae Sedis</taxon>
        <taxon>Exiguobacterium</taxon>
    </lineage>
</organism>
<comment type="caution">
    <text evidence="2">The sequence shown here is derived from an EMBL/GenBank/DDBJ whole genome shotgun (WGS) entry which is preliminary data.</text>
</comment>
<evidence type="ECO:0000256" key="1">
    <source>
        <dbReference type="SAM" id="SignalP"/>
    </source>
</evidence>
<sequence>MKKQVGMTMLAASLLFVGAADASAATNGKTASKFESLADGRQTNGIGTGVIEGLAFSGTELVEGDTLTISVGGVVIDGPLDTLKWSITDQAGQAYDFGDHVLAPGTYTFTVQASTYFKNGQKAGLVHSTTAPQTVSVTVVEKPEAVAVTVVSAEVVAYNYTVAKTNAHGVILGYHLDATVAFKLSNGETLYDTRHFNNVQPSQSLGFSVIYGEETFVTSIAPPAYPTAK</sequence>
<dbReference type="Proteomes" id="UP001206821">
    <property type="component" value="Unassembled WGS sequence"/>
</dbReference>
<keyword evidence="3" id="KW-1185">Reference proteome</keyword>
<keyword evidence="1" id="KW-0732">Signal</keyword>
<proteinExistence type="predicted"/>
<feature type="chain" id="PRO_5045605905" evidence="1">
    <location>
        <begin position="25"/>
        <end position="229"/>
    </location>
</feature>
<gene>
    <name evidence="2" type="ORF">NQG31_08105</name>
</gene>
<protein>
    <submittedName>
        <fullName evidence="2">Uncharacterized protein</fullName>
    </submittedName>
</protein>
<evidence type="ECO:0000313" key="2">
    <source>
        <dbReference type="EMBL" id="MCT4795505.1"/>
    </source>
</evidence>
<reference evidence="2 3" key="1">
    <citation type="submission" date="2022-07" db="EMBL/GenBank/DDBJ databases">
        <title>Genomic and pangenome structural analysis of the polyextremophile Exiguobacterium.</title>
        <authorList>
            <person name="Shen L."/>
        </authorList>
    </citation>
    <scope>NUCLEOTIDE SEQUENCE [LARGE SCALE GENOMIC DNA]</scope>
    <source>
        <strain evidence="2 3">12_1</strain>
    </source>
</reference>
<feature type="signal peptide" evidence="1">
    <location>
        <begin position="1"/>
        <end position="24"/>
    </location>
</feature>
<dbReference type="EMBL" id="JANIEK010000027">
    <property type="protein sequence ID" value="MCT4795505.1"/>
    <property type="molecule type" value="Genomic_DNA"/>
</dbReference>